<dbReference type="Proteomes" id="UP000637002">
    <property type="component" value="Unassembled WGS sequence"/>
</dbReference>
<organism evidence="1 2">
    <name type="scientific">Chelatococcus reniformis</name>
    <dbReference type="NCBI Taxonomy" id="1494448"/>
    <lineage>
        <taxon>Bacteria</taxon>
        <taxon>Pseudomonadati</taxon>
        <taxon>Pseudomonadota</taxon>
        <taxon>Alphaproteobacteria</taxon>
        <taxon>Hyphomicrobiales</taxon>
        <taxon>Chelatococcaceae</taxon>
        <taxon>Chelatococcus</taxon>
    </lineage>
</organism>
<reference evidence="1" key="2">
    <citation type="submission" date="2020-09" db="EMBL/GenBank/DDBJ databases">
        <authorList>
            <person name="Sun Q."/>
            <person name="Zhou Y."/>
        </authorList>
    </citation>
    <scope>NUCLEOTIDE SEQUENCE</scope>
    <source>
        <strain evidence="1">CGMCC 1.12919</strain>
    </source>
</reference>
<dbReference type="Pfam" id="PF13433">
    <property type="entry name" value="Peripla_BP_5"/>
    <property type="match status" value="1"/>
</dbReference>
<dbReference type="CDD" id="cd06357">
    <property type="entry name" value="PBP1_AmiC"/>
    <property type="match status" value="1"/>
</dbReference>
<dbReference type="Gene3D" id="3.40.50.2300">
    <property type="match status" value="2"/>
</dbReference>
<reference evidence="1" key="1">
    <citation type="journal article" date="2014" name="Int. J. Syst. Evol. Microbiol.">
        <title>Complete genome sequence of Corynebacterium casei LMG S-19264T (=DSM 44701T), isolated from a smear-ripened cheese.</title>
        <authorList>
            <consortium name="US DOE Joint Genome Institute (JGI-PGF)"/>
            <person name="Walter F."/>
            <person name="Albersmeier A."/>
            <person name="Kalinowski J."/>
            <person name="Ruckert C."/>
        </authorList>
    </citation>
    <scope>NUCLEOTIDE SEQUENCE</scope>
    <source>
        <strain evidence="1">CGMCC 1.12919</strain>
    </source>
</reference>
<evidence type="ECO:0000313" key="1">
    <source>
        <dbReference type="EMBL" id="GGC74510.1"/>
    </source>
</evidence>
<sequence>MAAAVARDVGCLPTGQQLIGVTYMKVSRRGFIKSTVVAAGAVAAPHVWLPVSSEAWGATLKKGEPIKVGLLFSLTGSLAVPEEDSTLVMQYAIDEINKAGGIAGSPIQPVIVDAKSDFAVYSEKAKELILRDKVIAIFGCYTSASRKAILPTVMANNHLLYYPTCYEGAECTQNTICTGPLANQHSKDLIPFMVQNFGKKVFFVGSNYVWPKESNKNAKVWLQQAGGELLGEEYIPLGSSEFGPVLNKIREAKPSFIFSTVVGASDIAFHKQFKQEGFKVDSMPIASLTTGEIETRAMGNEFGAGHFLSAPYFQALDNPTNKKFVENFLASKYGKNGVTHYNMEETYTSAYVFKYGLEAAAAKLGIENVTPRAIRDNSGGIKVGADVSPEGPIWIDEQNFNCWLVPKIGQCQADGSFKIVKQAAEHVAPDPYSIYPNLGTCTKDGLKAPDGKIRKNVI</sequence>
<dbReference type="SUPFAM" id="SSF53822">
    <property type="entry name" value="Periplasmic binding protein-like I"/>
    <property type="match status" value="1"/>
</dbReference>
<keyword evidence="2" id="KW-1185">Reference proteome</keyword>
<dbReference type="InterPro" id="IPR039570">
    <property type="entry name" value="AmiC_PBP1"/>
</dbReference>
<accession>A0A916UJF2</accession>
<dbReference type="EMBL" id="BMGG01000006">
    <property type="protein sequence ID" value="GGC74510.1"/>
    <property type="molecule type" value="Genomic_DNA"/>
</dbReference>
<dbReference type="PANTHER" id="PTHR47628">
    <property type="match status" value="1"/>
</dbReference>
<dbReference type="PANTHER" id="PTHR47628:SF1">
    <property type="entry name" value="ALIPHATIC AMIDASE EXPRESSION-REGULATING PROTEIN"/>
    <property type="match status" value="1"/>
</dbReference>
<protein>
    <submittedName>
        <fullName evidence="1">ABC transporter substrate-binding protein</fullName>
    </submittedName>
</protein>
<dbReference type="InterPro" id="IPR028082">
    <property type="entry name" value="Peripla_BP_I"/>
</dbReference>
<comment type="caution">
    <text evidence="1">The sequence shown here is derived from an EMBL/GenBank/DDBJ whole genome shotgun (WGS) entry which is preliminary data.</text>
</comment>
<dbReference type="GO" id="GO:0033218">
    <property type="term" value="F:amide binding"/>
    <property type="evidence" value="ECO:0007669"/>
    <property type="project" value="InterPro"/>
</dbReference>
<dbReference type="InterPro" id="IPR006311">
    <property type="entry name" value="TAT_signal"/>
</dbReference>
<name>A0A916UJF2_9HYPH</name>
<proteinExistence type="predicted"/>
<evidence type="ECO:0000313" key="2">
    <source>
        <dbReference type="Proteomes" id="UP000637002"/>
    </source>
</evidence>
<gene>
    <name evidence="1" type="ORF">GCM10010994_36220</name>
</gene>
<dbReference type="PROSITE" id="PS51318">
    <property type="entry name" value="TAT"/>
    <property type="match status" value="1"/>
</dbReference>
<dbReference type="AlphaFoldDB" id="A0A916UJF2"/>